<dbReference type="GO" id="GO:0006281">
    <property type="term" value="P:DNA repair"/>
    <property type="evidence" value="ECO:0007669"/>
    <property type="project" value="InterPro"/>
</dbReference>
<keyword evidence="2" id="KW-0227">DNA damage</keyword>
<accession>A0A136A587</accession>
<comment type="caution">
    <text evidence="4">The sequence shown here is derived from an EMBL/GenBank/DDBJ whole genome shotgun (WGS) entry which is preliminary data.</text>
</comment>
<dbReference type="PANTHER" id="PTHR35369:SF2">
    <property type="entry name" value="BLR3025 PROTEIN"/>
    <property type="match status" value="1"/>
</dbReference>
<dbReference type="Gene3D" id="3.40.1170.60">
    <property type="match status" value="1"/>
</dbReference>
<protein>
    <submittedName>
        <fullName evidence="4">Nucleotidyltransferase</fullName>
    </submittedName>
</protein>
<sequence length="472" mass="53354">MSQWLYLHYPSLQLDSAFCGRNEQAIIIVQGSKNEVVQLNSAAMAQGVKVGMGLGTASALCTNLSVHAYNPEIEITKLKELSQWLYLVTSDITFFEPDGILLRISNMLLLYGGLREYWQMLESHMQPLCLSYQFASGCSPLASRLLARVGANCIYPNKETSLNVLKIQPLHSSDLPKNVVEKLSRIGVKTLGDLLDIPMADIARRFDIELVNYVGRVTGQFKHPVAFFHPPEVFVHYLELLFEVENTQWLSKPLEKLLGQLEGFLKLQDKLAHELLLMLHQRDAEPMSITVSSAAGEYQAIKWLPLFLLRLESVVLSAPVTGITLKAERIAERLELKTDLFDGKRGNQSPHELVSFLQAKLGKQAVRGISLTDDPRPQRASQNDEPLISCKQIASKQIAINPHLIRPTLLLPYPKPLTMQVSIMQGPERIVTGWWDSKPIHRDYFVARSLTGQSLWVFRNHKHQWFIHGMFS</sequence>
<dbReference type="OrthoDB" id="5298951at2"/>
<dbReference type="InterPro" id="IPR043502">
    <property type="entry name" value="DNA/RNA_pol_sf"/>
</dbReference>
<comment type="similarity">
    <text evidence="1">Belongs to the DNA polymerase type-Y family.</text>
</comment>
<reference evidence="5" key="1">
    <citation type="submission" date="2016-02" db="EMBL/GenBank/DDBJ databases">
        <authorList>
            <person name="Schultz-Johansen M."/>
            <person name="Glaring M.A."/>
            <person name="Bech P.K."/>
            <person name="Stougaard P."/>
        </authorList>
    </citation>
    <scope>NUCLEOTIDE SEQUENCE [LARGE SCALE GENOMIC DNA]</scope>
    <source>
        <strain evidence="5">S66</strain>
    </source>
</reference>
<name>A0A136A587_9ALTE</name>
<dbReference type="InterPro" id="IPR043128">
    <property type="entry name" value="Rev_trsase/Diguanyl_cyclase"/>
</dbReference>
<dbReference type="CDD" id="cd03468">
    <property type="entry name" value="PolY_like"/>
    <property type="match status" value="1"/>
</dbReference>
<dbReference type="GO" id="GO:0016740">
    <property type="term" value="F:transferase activity"/>
    <property type="evidence" value="ECO:0007669"/>
    <property type="project" value="UniProtKB-KW"/>
</dbReference>
<proteinExistence type="inferred from homology"/>
<evidence type="ECO:0000313" key="5">
    <source>
        <dbReference type="Proteomes" id="UP000070299"/>
    </source>
</evidence>
<dbReference type="Proteomes" id="UP000070299">
    <property type="component" value="Unassembled WGS sequence"/>
</dbReference>
<dbReference type="Pfam" id="PF00817">
    <property type="entry name" value="IMS"/>
    <property type="match status" value="1"/>
</dbReference>
<dbReference type="STRING" id="1799789.AX660_10405"/>
<dbReference type="InterPro" id="IPR001126">
    <property type="entry name" value="UmuC"/>
</dbReference>
<organism evidence="4 5">
    <name type="scientific">Paraglaciecola hydrolytica</name>
    <dbReference type="NCBI Taxonomy" id="1799789"/>
    <lineage>
        <taxon>Bacteria</taxon>
        <taxon>Pseudomonadati</taxon>
        <taxon>Pseudomonadota</taxon>
        <taxon>Gammaproteobacteria</taxon>
        <taxon>Alteromonadales</taxon>
        <taxon>Alteromonadaceae</taxon>
        <taxon>Paraglaciecola</taxon>
    </lineage>
</organism>
<keyword evidence="4" id="KW-0808">Transferase</keyword>
<dbReference type="PANTHER" id="PTHR35369">
    <property type="entry name" value="BLR3025 PROTEIN-RELATED"/>
    <property type="match status" value="1"/>
</dbReference>
<dbReference type="RefSeq" id="WP_068374702.1">
    <property type="nucleotide sequence ID" value="NZ_LSNE01000003.1"/>
</dbReference>
<gene>
    <name evidence="4" type="ORF">AX660_10405</name>
</gene>
<keyword evidence="5" id="KW-1185">Reference proteome</keyword>
<dbReference type="Gene3D" id="3.30.70.270">
    <property type="match status" value="1"/>
</dbReference>
<evidence type="ECO:0000313" key="4">
    <source>
        <dbReference type="EMBL" id="KXI30374.1"/>
    </source>
</evidence>
<dbReference type="EMBL" id="LSNE01000003">
    <property type="protein sequence ID" value="KXI30374.1"/>
    <property type="molecule type" value="Genomic_DNA"/>
</dbReference>
<dbReference type="InterPro" id="IPR050356">
    <property type="entry name" value="SulA_CellDiv_inhibitor"/>
</dbReference>
<dbReference type="SUPFAM" id="SSF56672">
    <property type="entry name" value="DNA/RNA polymerases"/>
    <property type="match status" value="1"/>
</dbReference>
<feature type="domain" description="UmuC" evidence="3">
    <location>
        <begin position="24"/>
        <end position="146"/>
    </location>
</feature>
<dbReference type="AlphaFoldDB" id="A0A136A587"/>
<evidence type="ECO:0000259" key="3">
    <source>
        <dbReference type="Pfam" id="PF00817"/>
    </source>
</evidence>
<evidence type="ECO:0000256" key="1">
    <source>
        <dbReference type="ARBA" id="ARBA00010945"/>
    </source>
</evidence>
<evidence type="ECO:0000256" key="2">
    <source>
        <dbReference type="ARBA" id="ARBA00022763"/>
    </source>
</evidence>